<keyword evidence="3" id="KW-1185">Reference proteome</keyword>
<evidence type="ECO:0000313" key="3">
    <source>
        <dbReference type="Proteomes" id="UP000638848"/>
    </source>
</evidence>
<evidence type="ECO:0000256" key="1">
    <source>
        <dbReference type="SAM" id="MobiDB-lite"/>
    </source>
</evidence>
<gene>
    <name evidence="2" type="ORF">GCM10011374_28360</name>
</gene>
<reference evidence="2" key="2">
    <citation type="submission" date="2020-09" db="EMBL/GenBank/DDBJ databases">
        <authorList>
            <person name="Sun Q."/>
            <person name="Zhou Y."/>
        </authorList>
    </citation>
    <scope>NUCLEOTIDE SEQUENCE</scope>
    <source>
        <strain evidence="2">CGMCC 1.12187</strain>
    </source>
</reference>
<protein>
    <submittedName>
        <fullName evidence="2">Uncharacterized protein</fullName>
    </submittedName>
</protein>
<feature type="region of interest" description="Disordered" evidence="1">
    <location>
        <begin position="174"/>
        <end position="266"/>
    </location>
</feature>
<dbReference type="RefSeq" id="WP_188538336.1">
    <property type="nucleotide sequence ID" value="NZ_BMEQ01000017.1"/>
</dbReference>
<comment type="caution">
    <text evidence="2">The sequence shown here is derived from an EMBL/GenBank/DDBJ whole genome shotgun (WGS) entry which is preliminary data.</text>
</comment>
<proteinExistence type="predicted"/>
<evidence type="ECO:0000313" key="2">
    <source>
        <dbReference type="EMBL" id="GGG63320.1"/>
    </source>
</evidence>
<dbReference type="AlphaFoldDB" id="A0A917H033"/>
<feature type="compositionally biased region" description="Polar residues" evidence="1">
    <location>
        <begin position="1"/>
        <end position="24"/>
    </location>
</feature>
<organism evidence="2 3">
    <name type="scientific">Kocuria dechangensis</name>
    <dbReference type="NCBI Taxonomy" id="1176249"/>
    <lineage>
        <taxon>Bacteria</taxon>
        <taxon>Bacillati</taxon>
        <taxon>Actinomycetota</taxon>
        <taxon>Actinomycetes</taxon>
        <taxon>Micrococcales</taxon>
        <taxon>Micrococcaceae</taxon>
        <taxon>Kocuria</taxon>
    </lineage>
</organism>
<accession>A0A917H033</accession>
<name>A0A917H033_9MICC</name>
<reference evidence="2" key="1">
    <citation type="journal article" date="2014" name="Int. J. Syst. Evol. Microbiol.">
        <title>Complete genome sequence of Corynebacterium casei LMG S-19264T (=DSM 44701T), isolated from a smear-ripened cheese.</title>
        <authorList>
            <consortium name="US DOE Joint Genome Institute (JGI-PGF)"/>
            <person name="Walter F."/>
            <person name="Albersmeier A."/>
            <person name="Kalinowski J."/>
            <person name="Ruckert C."/>
        </authorList>
    </citation>
    <scope>NUCLEOTIDE SEQUENCE</scope>
    <source>
        <strain evidence="2">CGMCC 1.12187</strain>
    </source>
</reference>
<sequence length="266" mass="28142">MTTNPYDATPYDTGSSHAADTTSTSRKDVVADAAKSEAGALKQEAAGSGQRVKETAKEQAVAVKEEATVQAQNLFGQLKSDLGDQVRPQQDRIASAVRSVSDEVSALSRGEKPETDFVTGLLGSVSGRVETLASSLENKDAKDLLEDVRRFAARRPGTFLAVAAGIGLLAGRATRGAKDSDQVATDREGAKEFFGVSGQQTGRSADVGTAGRHAQGYDRNLTATETSGYTPADPYAYRSDEQGEAGRTYTDRVPGTVYPDQEGDRR</sequence>
<dbReference type="EMBL" id="BMEQ01000017">
    <property type="protein sequence ID" value="GGG63320.1"/>
    <property type="molecule type" value="Genomic_DNA"/>
</dbReference>
<dbReference type="Proteomes" id="UP000638848">
    <property type="component" value="Unassembled WGS sequence"/>
</dbReference>
<feature type="compositionally biased region" description="Basic and acidic residues" evidence="1">
    <location>
        <begin position="176"/>
        <end position="191"/>
    </location>
</feature>
<feature type="region of interest" description="Disordered" evidence="1">
    <location>
        <begin position="1"/>
        <end position="31"/>
    </location>
</feature>